<dbReference type="InterPro" id="IPR009057">
    <property type="entry name" value="Homeodomain-like_sf"/>
</dbReference>
<organism evidence="1">
    <name type="scientific">Hexamita inflata</name>
    <dbReference type="NCBI Taxonomy" id="28002"/>
    <lineage>
        <taxon>Eukaryota</taxon>
        <taxon>Metamonada</taxon>
        <taxon>Diplomonadida</taxon>
        <taxon>Hexamitidae</taxon>
        <taxon>Hexamitinae</taxon>
        <taxon>Hexamita</taxon>
    </lineage>
</organism>
<reference evidence="1" key="1">
    <citation type="submission" date="2023-06" db="EMBL/GenBank/DDBJ databases">
        <authorList>
            <person name="Kurt Z."/>
        </authorList>
    </citation>
    <scope>NUCLEOTIDE SEQUENCE</scope>
</reference>
<name>A0AA86PYK2_9EUKA</name>
<gene>
    <name evidence="3" type="ORF">HINF_LOCUS35705</name>
    <name evidence="1" type="ORF">HINF_LOCUS36096</name>
    <name evidence="2" type="ORF">HINF_LOCUS47316</name>
    <name evidence="4" type="ORF">HINF_LOCUS55509</name>
</gene>
<accession>A0AA86PYK2</accession>
<evidence type="ECO:0000313" key="4">
    <source>
        <dbReference type="EMBL" id="CAL6072199.1"/>
    </source>
</evidence>
<evidence type="ECO:0000313" key="3">
    <source>
        <dbReference type="EMBL" id="CAL6034961.1"/>
    </source>
</evidence>
<dbReference type="EMBL" id="CAXDID020000129">
    <property type="protein sequence ID" value="CAL6034961.1"/>
    <property type="molecule type" value="Genomic_DNA"/>
</dbReference>
<keyword evidence="1" id="KW-0238">DNA-binding</keyword>
<proteinExistence type="predicted"/>
<dbReference type="Proteomes" id="UP001642409">
    <property type="component" value="Unassembled WGS sequence"/>
</dbReference>
<dbReference type="EMBL" id="CAXDID020000294">
    <property type="protein sequence ID" value="CAL6072199.1"/>
    <property type="molecule type" value="Genomic_DNA"/>
</dbReference>
<protein>
    <submittedName>
        <fullName evidence="1">Homeobox-like domain superfamily</fullName>
    </submittedName>
    <submittedName>
        <fullName evidence="3">Homeobox-like_domain superfamily</fullName>
    </submittedName>
</protein>
<reference evidence="3 5" key="2">
    <citation type="submission" date="2024-07" db="EMBL/GenBank/DDBJ databases">
        <authorList>
            <person name="Akdeniz Z."/>
        </authorList>
    </citation>
    <scope>NUCLEOTIDE SEQUENCE [LARGE SCALE GENOMIC DNA]</scope>
</reference>
<evidence type="ECO:0000313" key="5">
    <source>
        <dbReference type="Proteomes" id="UP001642409"/>
    </source>
</evidence>
<comment type="caution">
    <text evidence="1">The sequence shown here is derived from an EMBL/GenBank/DDBJ whole genome shotgun (WGS) entry which is preliminary data.</text>
</comment>
<evidence type="ECO:0000313" key="1">
    <source>
        <dbReference type="EMBL" id="CAI9948451.1"/>
    </source>
</evidence>
<dbReference type="GO" id="GO:0003677">
    <property type="term" value="F:DNA binding"/>
    <property type="evidence" value="ECO:0007669"/>
    <property type="project" value="UniProtKB-KW"/>
</dbReference>
<dbReference type="EMBL" id="CATOUU010000922">
    <property type="protein sequence ID" value="CAI9959671.1"/>
    <property type="molecule type" value="Genomic_DNA"/>
</dbReference>
<sequence length="93" mass="11224">MTDPRIYHKWTDAEVTLLYKTVMTTKRDWYMVHKVFPQLTQMQLQNKFQMIQKQYRKCYHNSTPRSSQSSNTLVQDNVDVQDTINVLLRLVKE</sequence>
<dbReference type="EMBL" id="CATOUU010000788">
    <property type="protein sequence ID" value="CAI9948451.1"/>
    <property type="molecule type" value="Genomic_DNA"/>
</dbReference>
<dbReference type="SUPFAM" id="SSF46689">
    <property type="entry name" value="Homeodomain-like"/>
    <property type="match status" value="1"/>
</dbReference>
<dbReference type="AlphaFoldDB" id="A0AA86PYK2"/>
<evidence type="ECO:0000313" key="2">
    <source>
        <dbReference type="EMBL" id="CAI9959671.1"/>
    </source>
</evidence>
<keyword evidence="1" id="KW-0371">Homeobox</keyword>
<keyword evidence="5" id="KW-1185">Reference proteome</keyword>